<dbReference type="InterPro" id="IPR006640">
    <property type="entry name" value="SprT-like_domain"/>
</dbReference>
<organism evidence="4 5">
    <name type="scientific">Polyangium jinanense</name>
    <dbReference type="NCBI Taxonomy" id="2829994"/>
    <lineage>
        <taxon>Bacteria</taxon>
        <taxon>Pseudomonadati</taxon>
        <taxon>Myxococcota</taxon>
        <taxon>Polyangia</taxon>
        <taxon>Polyangiales</taxon>
        <taxon>Polyangiaceae</taxon>
        <taxon>Polyangium</taxon>
    </lineage>
</organism>
<evidence type="ECO:0000259" key="3">
    <source>
        <dbReference type="Pfam" id="PF23771"/>
    </source>
</evidence>
<protein>
    <submittedName>
        <fullName evidence="4">DUF2786 domain-containing protein</fullName>
    </submittedName>
</protein>
<proteinExistence type="predicted"/>
<comment type="caution">
    <text evidence="4">The sequence shown here is derived from an EMBL/GenBank/DDBJ whole genome shotgun (WGS) entry which is preliminary data.</text>
</comment>
<dbReference type="EMBL" id="JAGTJJ010000009">
    <property type="protein sequence ID" value="MDC3982604.1"/>
    <property type="molecule type" value="Genomic_DNA"/>
</dbReference>
<sequence length="386" mass="43313">MLLRTVRFMLRPDQKAVRSQPMSTNTEPTEHARLTLELETALLRELRSTYQDLNATYFRRALKIPTIELGDAERYLGRWHRETRCIEIGRRLVIERPWGIVVEVLKHEMAHQYVHEVLGQTSEHAHGPAFRGVCQRLGIDAHASGLPEAQDAEPGEARVLERIAKLLALAESANVNEAQAAMNAAQRLMLKYNIDSVAERSAQGYGFRHLGKPTGRVTEAERRLASILGKHFFVEVIWVPVYRPLEGKRGSVLEICGSHANLEMASYVYAFLTRTAEQLWTAHKKTKGLGGNRDRRTFVAGVMAGFDEKLGAQREVNTSEGLVWVKDADLGRYYRQRHPRIQHVKYAGGPRSEAHAEGRAAGRRIVLHKPVGQGSSGGIRLLPGKS</sequence>
<dbReference type="Pfam" id="PF23771">
    <property type="entry name" value="DUF7168"/>
    <property type="match status" value="1"/>
</dbReference>
<dbReference type="GO" id="GO:0006950">
    <property type="term" value="P:response to stress"/>
    <property type="evidence" value="ECO:0007669"/>
    <property type="project" value="UniProtKB-ARBA"/>
</dbReference>
<evidence type="ECO:0000313" key="5">
    <source>
        <dbReference type="Proteomes" id="UP001151081"/>
    </source>
</evidence>
<dbReference type="AlphaFoldDB" id="A0A9X3X2N4"/>
<reference evidence="4 5" key="1">
    <citation type="submission" date="2021-04" db="EMBL/GenBank/DDBJ databases">
        <title>Genome analysis of Polyangium sp.</title>
        <authorList>
            <person name="Li Y."/>
            <person name="Wang J."/>
        </authorList>
    </citation>
    <scope>NUCLEOTIDE SEQUENCE [LARGE SCALE GENOMIC DNA]</scope>
    <source>
        <strain evidence="4 5">SDU14</strain>
    </source>
</reference>
<dbReference type="InterPro" id="IPR055592">
    <property type="entry name" value="DUF7168"/>
</dbReference>
<name>A0A9X3X2N4_9BACT</name>
<feature type="domain" description="SprT-like" evidence="1">
    <location>
        <begin position="47"/>
        <end position="138"/>
    </location>
</feature>
<dbReference type="Proteomes" id="UP001151081">
    <property type="component" value="Unassembled WGS sequence"/>
</dbReference>
<evidence type="ECO:0000259" key="1">
    <source>
        <dbReference type="Pfam" id="PF10263"/>
    </source>
</evidence>
<dbReference type="InterPro" id="IPR024498">
    <property type="entry name" value="DUF2786"/>
</dbReference>
<gene>
    <name evidence="4" type="ORF">KEG57_18965</name>
</gene>
<keyword evidence="5" id="KW-1185">Reference proteome</keyword>
<accession>A0A9X3X2N4</accession>
<evidence type="ECO:0000259" key="2">
    <source>
        <dbReference type="Pfam" id="PF10979"/>
    </source>
</evidence>
<feature type="domain" description="DUF2786" evidence="2">
    <location>
        <begin position="158"/>
        <end position="195"/>
    </location>
</feature>
<evidence type="ECO:0000313" key="4">
    <source>
        <dbReference type="EMBL" id="MDC3982604.1"/>
    </source>
</evidence>
<feature type="domain" description="DUF7168" evidence="3">
    <location>
        <begin position="215"/>
        <end position="341"/>
    </location>
</feature>
<dbReference type="Pfam" id="PF10263">
    <property type="entry name" value="SprT-like"/>
    <property type="match status" value="1"/>
</dbReference>
<dbReference type="Pfam" id="PF10979">
    <property type="entry name" value="DUF2786"/>
    <property type="match status" value="1"/>
</dbReference>